<evidence type="ECO:0000313" key="2">
    <source>
        <dbReference type="EMBL" id="KAF2653018.1"/>
    </source>
</evidence>
<gene>
    <name evidence="2" type="ORF">K491DRAFT_603704</name>
</gene>
<protein>
    <submittedName>
        <fullName evidence="2">Uncharacterized protein</fullName>
    </submittedName>
</protein>
<dbReference type="AlphaFoldDB" id="A0A6A6T2G4"/>
<evidence type="ECO:0000256" key="1">
    <source>
        <dbReference type="SAM" id="MobiDB-lite"/>
    </source>
</evidence>
<evidence type="ECO:0000313" key="3">
    <source>
        <dbReference type="Proteomes" id="UP000799324"/>
    </source>
</evidence>
<feature type="region of interest" description="Disordered" evidence="1">
    <location>
        <begin position="239"/>
        <end position="279"/>
    </location>
</feature>
<dbReference type="OrthoDB" id="3267335at2759"/>
<proteinExistence type="predicted"/>
<dbReference type="Proteomes" id="UP000799324">
    <property type="component" value="Unassembled WGS sequence"/>
</dbReference>
<organism evidence="2 3">
    <name type="scientific">Lophiostoma macrostomum CBS 122681</name>
    <dbReference type="NCBI Taxonomy" id="1314788"/>
    <lineage>
        <taxon>Eukaryota</taxon>
        <taxon>Fungi</taxon>
        <taxon>Dikarya</taxon>
        <taxon>Ascomycota</taxon>
        <taxon>Pezizomycotina</taxon>
        <taxon>Dothideomycetes</taxon>
        <taxon>Pleosporomycetidae</taxon>
        <taxon>Pleosporales</taxon>
        <taxon>Lophiostomataceae</taxon>
        <taxon>Lophiostoma</taxon>
    </lineage>
</organism>
<sequence length="302" mass="31630">MVGVYGAEGRLRARQNGNNNGQSDTSAFNIVNGRVFTPGLGIILSPQPFTPEGGDFLQVAIDVGGDGKLKVPPQNRDDPITQVFNFTIFLTSDSQQKNFTISNITTTTPPFADIMNQESGSTVKHVNFEWPDCLVGDGKENLDDTARGDYNISIHQNFRLNGSDFYSIFNLPISVTNSISQFPGAGQLTSNPPPGPLNANGGRMSCDMISNPMMDIAQLIQSVSNPPGQPYQNIQIQTQQNSGGQVGNPGSGSGGGGGNGGSGDIGNSQGGASGALGQKSGTRKTIVPYLTLVFVAAFAIAN</sequence>
<reference evidence="2" key="1">
    <citation type="journal article" date="2020" name="Stud. Mycol.">
        <title>101 Dothideomycetes genomes: a test case for predicting lifestyles and emergence of pathogens.</title>
        <authorList>
            <person name="Haridas S."/>
            <person name="Albert R."/>
            <person name="Binder M."/>
            <person name="Bloem J."/>
            <person name="Labutti K."/>
            <person name="Salamov A."/>
            <person name="Andreopoulos B."/>
            <person name="Baker S."/>
            <person name="Barry K."/>
            <person name="Bills G."/>
            <person name="Bluhm B."/>
            <person name="Cannon C."/>
            <person name="Castanera R."/>
            <person name="Culley D."/>
            <person name="Daum C."/>
            <person name="Ezra D."/>
            <person name="Gonzalez J."/>
            <person name="Henrissat B."/>
            <person name="Kuo A."/>
            <person name="Liang C."/>
            <person name="Lipzen A."/>
            <person name="Lutzoni F."/>
            <person name="Magnuson J."/>
            <person name="Mondo S."/>
            <person name="Nolan M."/>
            <person name="Ohm R."/>
            <person name="Pangilinan J."/>
            <person name="Park H.-J."/>
            <person name="Ramirez L."/>
            <person name="Alfaro M."/>
            <person name="Sun H."/>
            <person name="Tritt A."/>
            <person name="Yoshinaga Y."/>
            <person name="Zwiers L.-H."/>
            <person name="Turgeon B."/>
            <person name="Goodwin S."/>
            <person name="Spatafora J."/>
            <person name="Crous P."/>
            <person name="Grigoriev I."/>
        </authorList>
    </citation>
    <scope>NUCLEOTIDE SEQUENCE</scope>
    <source>
        <strain evidence="2">CBS 122681</strain>
    </source>
</reference>
<dbReference type="EMBL" id="MU004389">
    <property type="protein sequence ID" value="KAF2653018.1"/>
    <property type="molecule type" value="Genomic_DNA"/>
</dbReference>
<feature type="compositionally biased region" description="Gly residues" evidence="1">
    <location>
        <begin position="244"/>
        <end position="274"/>
    </location>
</feature>
<accession>A0A6A6T2G4</accession>
<keyword evidence="3" id="KW-1185">Reference proteome</keyword>
<name>A0A6A6T2G4_9PLEO</name>